<evidence type="ECO:0000313" key="8">
    <source>
        <dbReference type="EMBL" id="TNU73667.1"/>
    </source>
</evidence>
<feature type="binding site" evidence="6">
    <location>
        <position position="5"/>
    </location>
    <ligand>
        <name>Mg(2+)</name>
        <dbReference type="ChEBI" id="CHEBI:18420"/>
    </ligand>
</feature>
<dbReference type="EMBL" id="VENP01000036">
    <property type="protein sequence ID" value="TNU73667.1"/>
    <property type="molecule type" value="Genomic_DNA"/>
</dbReference>
<dbReference type="Pfam" id="PF01850">
    <property type="entry name" value="PIN"/>
    <property type="match status" value="1"/>
</dbReference>
<dbReference type="Proteomes" id="UP000313849">
    <property type="component" value="Unassembled WGS sequence"/>
</dbReference>
<keyword evidence="9" id="KW-1185">Reference proteome</keyword>
<evidence type="ECO:0000256" key="6">
    <source>
        <dbReference type="HAMAP-Rule" id="MF_00265"/>
    </source>
</evidence>
<dbReference type="AlphaFoldDB" id="A0A5C5BBV3"/>
<keyword evidence="6" id="KW-0800">Toxin</keyword>
<comment type="similarity">
    <text evidence="6">Belongs to the PINc/VapC protein family.</text>
</comment>
<keyword evidence="1 6" id="KW-1277">Toxin-antitoxin system</keyword>
<evidence type="ECO:0000256" key="2">
    <source>
        <dbReference type="ARBA" id="ARBA00022722"/>
    </source>
</evidence>
<evidence type="ECO:0000256" key="3">
    <source>
        <dbReference type="ARBA" id="ARBA00022723"/>
    </source>
</evidence>
<comment type="cofactor">
    <cofactor evidence="6">
        <name>Mg(2+)</name>
        <dbReference type="ChEBI" id="CHEBI:18420"/>
    </cofactor>
</comment>
<protein>
    <recommendedName>
        <fullName evidence="6">Ribonuclease VapC</fullName>
        <shortName evidence="6">RNase VapC</shortName>
        <ecNumber evidence="6">3.1.-.-</ecNumber>
    </recommendedName>
    <alternativeName>
        <fullName evidence="6">Toxin VapC</fullName>
    </alternativeName>
</protein>
<keyword evidence="2 6" id="KW-0540">Nuclease</keyword>
<comment type="caution">
    <text evidence="8">The sequence shown here is derived from an EMBL/GenBank/DDBJ whole genome shotgun (WGS) entry which is preliminary data.</text>
</comment>
<dbReference type="InterPro" id="IPR002716">
    <property type="entry name" value="PIN_dom"/>
</dbReference>
<evidence type="ECO:0000259" key="7">
    <source>
        <dbReference type="Pfam" id="PF01850"/>
    </source>
</evidence>
<dbReference type="GO" id="GO:0000287">
    <property type="term" value="F:magnesium ion binding"/>
    <property type="evidence" value="ECO:0007669"/>
    <property type="project" value="UniProtKB-UniRule"/>
</dbReference>
<keyword evidence="5 6" id="KW-0460">Magnesium</keyword>
<dbReference type="Gene3D" id="3.40.50.1010">
    <property type="entry name" value="5'-nuclease"/>
    <property type="match status" value="1"/>
</dbReference>
<dbReference type="GO" id="GO:0016788">
    <property type="term" value="F:hydrolase activity, acting on ester bonds"/>
    <property type="evidence" value="ECO:0007669"/>
    <property type="project" value="InterPro"/>
</dbReference>
<dbReference type="NCBIfam" id="TIGR00028">
    <property type="entry name" value="Mtu_PIN_fam"/>
    <property type="match status" value="1"/>
</dbReference>
<proteinExistence type="inferred from homology"/>
<sequence>MIAVDTNLLVYAHREDSPYHTRALAVVDDLVASGASWAVPWPCVHEFLAVVTHPRIYTPPSPQGVALEAMRAITSLPQVHLLSETAEHLDVLTELLKRGDVAGPKVHDARIAAICLSHGIDELWSADRDFSWFPQQRVRNPLVA</sequence>
<feature type="domain" description="PIN" evidence="7">
    <location>
        <begin position="2"/>
        <end position="131"/>
    </location>
</feature>
<keyword evidence="3 6" id="KW-0479">Metal-binding</keyword>
<dbReference type="RefSeq" id="WP_108718586.1">
    <property type="nucleotide sequence ID" value="NZ_VENP01000036.1"/>
</dbReference>
<dbReference type="GO" id="GO:0045926">
    <property type="term" value="P:negative regulation of growth"/>
    <property type="evidence" value="ECO:0007669"/>
    <property type="project" value="UniProtKB-ARBA"/>
</dbReference>
<gene>
    <name evidence="6" type="primary">vapC</name>
    <name evidence="8" type="ORF">FH969_10060</name>
</gene>
<dbReference type="HAMAP" id="MF_00265">
    <property type="entry name" value="VapC_Nob1"/>
    <property type="match status" value="1"/>
</dbReference>
<dbReference type="EC" id="3.1.-.-" evidence="6"/>
<evidence type="ECO:0000256" key="4">
    <source>
        <dbReference type="ARBA" id="ARBA00022801"/>
    </source>
</evidence>
<keyword evidence="4 6" id="KW-0378">Hydrolase</keyword>
<name>A0A5C5BBV3_9MICO</name>
<dbReference type="InterPro" id="IPR029060">
    <property type="entry name" value="PIN-like_dom_sf"/>
</dbReference>
<evidence type="ECO:0000256" key="1">
    <source>
        <dbReference type="ARBA" id="ARBA00022649"/>
    </source>
</evidence>
<dbReference type="GO" id="GO:0004540">
    <property type="term" value="F:RNA nuclease activity"/>
    <property type="evidence" value="ECO:0007669"/>
    <property type="project" value="InterPro"/>
</dbReference>
<evidence type="ECO:0000256" key="5">
    <source>
        <dbReference type="ARBA" id="ARBA00022842"/>
    </source>
</evidence>
<dbReference type="OrthoDB" id="556169at2"/>
<dbReference type="GO" id="GO:0090729">
    <property type="term" value="F:toxin activity"/>
    <property type="evidence" value="ECO:0007669"/>
    <property type="project" value="UniProtKB-KW"/>
</dbReference>
<dbReference type="InterPro" id="IPR022907">
    <property type="entry name" value="VapC_family"/>
</dbReference>
<accession>A0A5C5BBV3</accession>
<evidence type="ECO:0000313" key="9">
    <source>
        <dbReference type="Proteomes" id="UP000313849"/>
    </source>
</evidence>
<comment type="function">
    <text evidence="6">Toxic component of a toxin-antitoxin (TA) system. An RNase.</text>
</comment>
<organism evidence="8 9">
    <name type="scientific">Miniimonas arenae</name>
    <dbReference type="NCBI Taxonomy" id="676201"/>
    <lineage>
        <taxon>Bacteria</taxon>
        <taxon>Bacillati</taxon>
        <taxon>Actinomycetota</taxon>
        <taxon>Actinomycetes</taxon>
        <taxon>Micrococcales</taxon>
        <taxon>Beutenbergiaceae</taxon>
        <taxon>Miniimonas</taxon>
    </lineage>
</organism>
<reference evidence="8 9" key="1">
    <citation type="submission" date="2019-06" db="EMBL/GenBank/DDBJ databases">
        <title>Draft genome sequence of Miniimonas arenae KCTC 19750T isolated from sea sand.</title>
        <authorList>
            <person name="Park S.-J."/>
        </authorList>
    </citation>
    <scope>NUCLEOTIDE SEQUENCE [LARGE SCALE GENOMIC DNA]</scope>
    <source>
        <strain evidence="8 9">KCTC 19750</strain>
    </source>
</reference>
<feature type="binding site" evidence="6">
    <location>
        <position position="108"/>
    </location>
    <ligand>
        <name>Mg(2+)</name>
        <dbReference type="ChEBI" id="CHEBI:18420"/>
    </ligand>
</feature>
<dbReference type="InterPro" id="IPR006226">
    <property type="entry name" value="Mtu_PIN"/>
</dbReference>
<dbReference type="SUPFAM" id="SSF88723">
    <property type="entry name" value="PIN domain-like"/>
    <property type="match status" value="1"/>
</dbReference>